<organism evidence="2 3">
    <name type="scientific">Rufibacter sediminis</name>
    <dbReference type="NCBI Taxonomy" id="2762756"/>
    <lineage>
        <taxon>Bacteria</taxon>
        <taxon>Pseudomonadati</taxon>
        <taxon>Bacteroidota</taxon>
        <taxon>Cytophagia</taxon>
        <taxon>Cytophagales</taxon>
        <taxon>Hymenobacteraceae</taxon>
        <taxon>Rufibacter</taxon>
    </lineage>
</organism>
<dbReference type="Pfam" id="PF00027">
    <property type="entry name" value="cNMP_binding"/>
    <property type="match status" value="1"/>
</dbReference>
<evidence type="ECO:0000313" key="3">
    <source>
        <dbReference type="Proteomes" id="UP000659698"/>
    </source>
</evidence>
<evidence type="ECO:0000259" key="1">
    <source>
        <dbReference type="PROSITE" id="PS50042"/>
    </source>
</evidence>
<proteinExistence type="predicted"/>
<dbReference type="PROSITE" id="PS50042">
    <property type="entry name" value="CNMP_BINDING_3"/>
    <property type="match status" value="1"/>
</dbReference>
<gene>
    <name evidence="2" type="ORF">H7U12_11970</name>
</gene>
<keyword evidence="3" id="KW-1185">Reference proteome</keyword>
<protein>
    <submittedName>
        <fullName evidence="2">Crp/Fnr family transcriptional regulator</fullName>
    </submittedName>
</protein>
<feature type="domain" description="Cyclic nucleotide-binding" evidence="1">
    <location>
        <begin position="31"/>
        <end position="132"/>
    </location>
</feature>
<reference evidence="2 3" key="1">
    <citation type="journal article" date="2019" name="Int. J. Syst. Evol. Microbiol.">
        <title>Rufibacter sediminis sp. nov., isolated from freshwater lake sediment.</title>
        <authorList>
            <person name="Qu J.H."/>
            <person name="Zhang L.J."/>
            <person name="Fu Y.H."/>
            <person name="Li H.F."/>
        </authorList>
    </citation>
    <scope>NUCLEOTIDE SEQUENCE [LARGE SCALE GENOMIC DNA]</scope>
    <source>
        <strain evidence="2 3">H-1</strain>
    </source>
</reference>
<dbReference type="CDD" id="cd00038">
    <property type="entry name" value="CAP_ED"/>
    <property type="match status" value="1"/>
</dbReference>
<accession>A0ABR6VTD1</accession>
<dbReference type="SUPFAM" id="SSF51206">
    <property type="entry name" value="cAMP-binding domain-like"/>
    <property type="match status" value="1"/>
</dbReference>
<dbReference type="InterPro" id="IPR000595">
    <property type="entry name" value="cNMP-bd_dom"/>
</dbReference>
<dbReference type="Gene3D" id="2.60.120.10">
    <property type="entry name" value="Jelly Rolls"/>
    <property type="match status" value="1"/>
</dbReference>
<dbReference type="RefSeq" id="WP_186638062.1">
    <property type="nucleotide sequence ID" value="NZ_JACOAF010000029.1"/>
</dbReference>
<dbReference type="InterPro" id="IPR014710">
    <property type="entry name" value="RmlC-like_jellyroll"/>
</dbReference>
<sequence length="191" mass="22287">MKNGFLRFLENTAPLSDGLKEALQESLKGPYPIKKGTILLREGEISTTAYFIIQGMARMYYKVNNKEVTSRFIPEDSIAIPYYSFLSQQPSYESMDVLETSQVLSINRLDFENLYEQYPELHNLMRQQLAKALIQSDERGMMIRKLQAKERYEVLLKKYPDIFLRASVEQIATFLGIRRETLARIRTQSRV</sequence>
<dbReference type="EMBL" id="JACOAF010000029">
    <property type="protein sequence ID" value="MBC3540400.1"/>
    <property type="molecule type" value="Genomic_DNA"/>
</dbReference>
<dbReference type="Proteomes" id="UP000659698">
    <property type="component" value="Unassembled WGS sequence"/>
</dbReference>
<evidence type="ECO:0000313" key="2">
    <source>
        <dbReference type="EMBL" id="MBC3540400.1"/>
    </source>
</evidence>
<comment type="caution">
    <text evidence="2">The sequence shown here is derived from an EMBL/GenBank/DDBJ whole genome shotgun (WGS) entry which is preliminary data.</text>
</comment>
<name>A0ABR6VTD1_9BACT</name>
<dbReference type="InterPro" id="IPR018490">
    <property type="entry name" value="cNMP-bd_dom_sf"/>
</dbReference>